<evidence type="ECO:0000256" key="3">
    <source>
        <dbReference type="SAM" id="MobiDB-lite"/>
    </source>
</evidence>
<proteinExistence type="predicted"/>
<keyword evidence="2" id="KW-0378">Hydrolase</keyword>
<dbReference type="InterPro" id="IPR000086">
    <property type="entry name" value="NUDIX_hydrolase_dom"/>
</dbReference>
<feature type="domain" description="Nudix hydrolase" evidence="5">
    <location>
        <begin position="188"/>
        <end position="325"/>
    </location>
</feature>
<evidence type="ECO:0000313" key="6">
    <source>
        <dbReference type="EMBL" id="GMF42862.1"/>
    </source>
</evidence>
<dbReference type="Proteomes" id="UP001165121">
    <property type="component" value="Unassembled WGS sequence"/>
</dbReference>
<feature type="signal peptide" evidence="4">
    <location>
        <begin position="1"/>
        <end position="24"/>
    </location>
</feature>
<dbReference type="AlphaFoldDB" id="A0A9W7CTS9"/>
<dbReference type="PANTHER" id="PTHR12629:SF0">
    <property type="entry name" value="DIPHOSPHOINOSITOL-POLYPHOSPHATE DIPHOSPHATASE"/>
    <property type="match status" value="1"/>
</dbReference>
<dbReference type="SUPFAM" id="SSF55811">
    <property type="entry name" value="Nudix"/>
    <property type="match status" value="1"/>
</dbReference>
<dbReference type="PANTHER" id="PTHR12629">
    <property type="entry name" value="DIPHOSPHOINOSITOL POLYPHOSPHATE PHOSPHOHYDROLASE"/>
    <property type="match status" value="1"/>
</dbReference>
<evidence type="ECO:0000259" key="5">
    <source>
        <dbReference type="PROSITE" id="PS51462"/>
    </source>
</evidence>
<accession>A0A9W7CTS9</accession>
<dbReference type="Gene3D" id="3.90.79.10">
    <property type="entry name" value="Nucleoside Triphosphate Pyrophosphohydrolase"/>
    <property type="match status" value="1"/>
</dbReference>
<evidence type="ECO:0000313" key="7">
    <source>
        <dbReference type="Proteomes" id="UP001165121"/>
    </source>
</evidence>
<reference evidence="6" key="1">
    <citation type="submission" date="2023-04" db="EMBL/GenBank/DDBJ databases">
        <title>Phytophthora fragariaefolia NBRC 109709.</title>
        <authorList>
            <person name="Ichikawa N."/>
            <person name="Sato H."/>
            <person name="Tonouchi N."/>
        </authorList>
    </citation>
    <scope>NUCLEOTIDE SEQUENCE</scope>
    <source>
        <strain evidence="6">NBRC 109709</strain>
    </source>
</reference>
<dbReference type="GO" id="GO:0005737">
    <property type="term" value="C:cytoplasm"/>
    <property type="evidence" value="ECO:0007669"/>
    <property type="project" value="TreeGrafter"/>
</dbReference>
<keyword evidence="7" id="KW-1185">Reference proteome</keyword>
<dbReference type="GO" id="GO:0016787">
    <property type="term" value="F:hydrolase activity"/>
    <property type="evidence" value="ECO:0007669"/>
    <property type="project" value="UniProtKB-KW"/>
</dbReference>
<feature type="region of interest" description="Disordered" evidence="3">
    <location>
        <begin position="157"/>
        <end position="185"/>
    </location>
</feature>
<dbReference type="InterPro" id="IPR015797">
    <property type="entry name" value="NUDIX_hydrolase-like_dom_sf"/>
</dbReference>
<protein>
    <submittedName>
        <fullName evidence="6">Unnamed protein product</fullName>
    </submittedName>
</protein>
<dbReference type="Pfam" id="PF00293">
    <property type="entry name" value="NUDIX"/>
    <property type="match status" value="1"/>
</dbReference>
<evidence type="ECO:0000256" key="1">
    <source>
        <dbReference type="ARBA" id="ARBA00022723"/>
    </source>
</evidence>
<gene>
    <name evidence="6" type="ORF">Pfra01_001421900</name>
</gene>
<sequence>MGTTLTMRSLSRFGVLALSTFVTAISSKTSIAELDADVDAWTRTRALVTGQQFKQSLRRFDTAEEERRVVDMVDDVINKVGDKLAIVVHRPFTLPIGLNGATLEQADEVVAKIKAAMAEYPERLSGSAKEQLLKIEQQRILDQAVLAKMTKKTEDGMRRDMEPFPGMKTSPILKSHGGRGKQRYAEDDSRLMTCTVVSRPAKGSGREVLLISSSDPKKREWLLPKGGWDEGESVHKATWREVMEEGGVSAVFRKALGTLKFQKTEVNKKTKETKVKKYVYHAYEMDGVTTYDQWAESMRYRIWVRNQIASNCKNEELCGANVTMCLVN</sequence>
<comment type="caution">
    <text evidence="6">The sequence shown here is derived from an EMBL/GenBank/DDBJ whole genome shotgun (WGS) entry which is preliminary data.</text>
</comment>
<name>A0A9W7CTS9_9STRA</name>
<evidence type="ECO:0000256" key="4">
    <source>
        <dbReference type="SAM" id="SignalP"/>
    </source>
</evidence>
<dbReference type="GO" id="GO:0046872">
    <property type="term" value="F:metal ion binding"/>
    <property type="evidence" value="ECO:0007669"/>
    <property type="project" value="UniProtKB-KW"/>
</dbReference>
<evidence type="ECO:0000256" key="2">
    <source>
        <dbReference type="ARBA" id="ARBA00022801"/>
    </source>
</evidence>
<keyword evidence="1" id="KW-0479">Metal-binding</keyword>
<keyword evidence="4" id="KW-0732">Signal</keyword>
<dbReference type="PROSITE" id="PS51462">
    <property type="entry name" value="NUDIX"/>
    <property type="match status" value="1"/>
</dbReference>
<dbReference type="EMBL" id="BSXT01001481">
    <property type="protein sequence ID" value="GMF42862.1"/>
    <property type="molecule type" value="Genomic_DNA"/>
</dbReference>
<dbReference type="GO" id="GO:0005634">
    <property type="term" value="C:nucleus"/>
    <property type="evidence" value="ECO:0007669"/>
    <property type="project" value="TreeGrafter"/>
</dbReference>
<feature type="chain" id="PRO_5040882178" evidence="4">
    <location>
        <begin position="25"/>
        <end position="328"/>
    </location>
</feature>
<organism evidence="6 7">
    <name type="scientific">Phytophthora fragariaefolia</name>
    <dbReference type="NCBI Taxonomy" id="1490495"/>
    <lineage>
        <taxon>Eukaryota</taxon>
        <taxon>Sar</taxon>
        <taxon>Stramenopiles</taxon>
        <taxon>Oomycota</taxon>
        <taxon>Peronosporomycetes</taxon>
        <taxon>Peronosporales</taxon>
        <taxon>Peronosporaceae</taxon>
        <taxon>Phytophthora</taxon>
    </lineage>
</organism>
<dbReference type="OrthoDB" id="128634at2759"/>